<dbReference type="EMBL" id="LQYS01000096">
    <property type="protein sequence ID" value="KYD09593.1"/>
    <property type="molecule type" value="Genomic_DNA"/>
</dbReference>
<dbReference type="STRING" id="81408.B4119_2031"/>
<dbReference type="PATRIC" id="fig|81408.3.peg.716"/>
<dbReference type="RefSeq" id="WP_061579989.1">
    <property type="nucleotide sequence ID" value="NZ_LQYS01000096.1"/>
</dbReference>
<sequence length="99" mass="11999">MGLLHLFRALFYHFYLDFCENYITFIDESVIYEEDVKREYNHYYVTGYIRTGNGHRYWKYAPYNGVENEKTIEEVFSRVFKTIEEVKSQQMDGNVPAEE</sequence>
<evidence type="ECO:0000313" key="1">
    <source>
        <dbReference type="EMBL" id="KYD09593.1"/>
    </source>
</evidence>
<name>A0A150LB73_9BACL</name>
<accession>A0A150LB73</accession>
<dbReference type="Proteomes" id="UP000075455">
    <property type="component" value="Unassembled WGS sequence"/>
</dbReference>
<dbReference type="AlphaFoldDB" id="A0A150LB73"/>
<proteinExistence type="predicted"/>
<gene>
    <name evidence="1" type="ORF">B4119_2031</name>
</gene>
<evidence type="ECO:0000313" key="2">
    <source>
        <dbReference type="Proteomes" id="UP000075455"/>
    </source>
</evidence>
<reference evidence="1 2" key="1">
    <citation type="submission" date="2016-01" db="EMBL/GenBank/DDBJ databases">
        <title>Draft Genome Sequences of Seven Thermophilic Sporeformers Isolated from Foods.</title>
        <authorList>
            <person name="Berendsen E.M."/>
            <person name="Wells-Bennik M.H."/>
            <person name="Krawcyk A.O."/>
            <person name="De Jong A."/>
            <person name="Holsappel S."/>
            <person name="Eijlander R.T."/>
            <person name="Kuipers O.P."/>
        </authorList>
    </citation>
    <scope>NUCLEOTIDE SEQUENCE [LARGE SCALE GENOMIC DNA]</scope>
    <source>
        <strain evidence="1 2">B4119</strain>
    </source>
</reference>
<comment type="caution">
    <text evidence="1">The sequence shown here is derived from an EMBL/GenBank/DDBJ whole genome shotgun (WGS) entry which is preliminary data.</text>
</comment>
<organism evidence="1 2">
    <name type="scientific">Saccharococcus caldoxylosilyticus</name>
    <dbReference type="NCBI Taxonomy" id="81408"/>
    <lineage>
        <taxon>Bacteria</taxon>
        <taxon>Bacillati</taxon>
        <taxon>Bacillota</taxon>
        <taxon>Bacilli</taxon>
        <taxon>Bacillales</taxon>
        <taxon>Anoxybacillaceae</taxon>
        <taxon>Saccharococcus</taxon>
    </lineage>
</organism>
<protein>
    <submittedName>
        <fullName evidence="1">Uncharacterized protein</fullName>
    </submittedName>
</protein>